<reference evidence="4 5" key="1">
    <citation type="submission" date="2018-10" db="EMBL/GenBank/DDBJ databases">
        <authorList>
            <person name="Li J."/>
        </authorList>
    </citation>
    <scope>NUCLEOTIDE SEQUENCE [LARGE SCALE GENOMIC DNA]</scope>
    <source>
        <strain evidence="4 5">CCTCC AB209002</strain>
    </source>
</reference>
<dbReference type="PROSITE" id="PS50110">
    <property type="entry name" value="RESPONSE_REGULATORY"/>
    <property type="match status" value="1"/>
</dbReference>
<feature type="domain" description="Response regulatory" evidence="3">
    <location>
        <begin position="7"/>
        <end position="124"/>
    </location>
</feature>
<protein>
    <submittedName>
        <fullName evidence="4">Response regulator</fullName>
    </submittedName>
</protein>
<dbReference type="RefSeq" id="WP_121673056.1">
    <property type="nucleotide sequence ID" value="NZ_BMXM01000006.1"/>
</dbReference>
<evidence type="ECO:0000259" key="3">
    <source>
        <dbReference type="PROSITE" id="PS50110"/>
    </source>
</evidence>
<evidence type="ECO:0000256" key="1">
    <source>
        <dbReference type="ARBA" id="ARBA00022553"/>
    </source>
</evidence>
<dbReference type="Gene3D" id="3.40.50.2300">
    <property type="match status" value="1"/>
</dbReference>
<evidence type="ECO:0000256" key="2">
    <source>
        <dbReference type="PROSITE-ProRule" id="PRU00169"/>
    </source>
</evidence>
<gene>
    <name evidence="4" type="ORF">D9V29_09330</name>
</gene>
<keyword evidence="5" id="KW-1185">Reference proteome</keyword>
<evidence type="ECO:0000313" key="5">
    <source>
        <dbReference type="Proteomes" id="UP000270299"/>
    </source>
</evidence>
<evidence type="ECO:0000313" key="4">
    <source>
        <dbReference type="EMBL" id="RLP70695.1"/>
    </source>
</evidence>
<name>A0A3L6ZST5_9MICO</name>
<accession>A0A3L6ZST5</accession>
<dbReference type="Proteomes" id="UP000270299">
    <property type="component" value="Unassembled WGS sequence"/>
</dbReference>
<dbReference type="Pfam" id="PF00072">
    <property type="entry name" value="Response_reg"/>
    <property type="match status" value="1"/>
</dbReference>
<dbReference type="SMART" id="SM00448">
    <property type="entry name" value="REC"/>
    <property type="match status" value="1"/>
</dbReference>
<dbReference type="PANTHER" id="PTHR44591">
    <property type="entry name" value="STRESS RESPONSE REGULATOR PROTEIN 1"/>
    <property type="match status" value="1"/>
</dbReference>
<comment type="caution">
    <text evidence="4">The sequence shown here is derived from an EMBL/GenBank/DDBJ whole genome shotgun (WGS) entry which is preliminary data.</text>
</comment>
<feature type="modified residue" description="4-aspartylphosphate" evidence="2">
    <location>
        <position position="57"/>
    </location>
</feature>
<proteinExistence type="predicted"/>
<sequence length="131" mass="13872">MAEAPVRVVIADDDPDMRMLVEIAVRKAGLELAAVATDGTQAWILIRDEAPDVVVLDVSMPGMSGLDVCRLVRNDPSLKHIPVLLLSAGVSGASRDAGMDAGANDFMPKPFSPRLLAAKLAELARGRELAQ</sequence>
<dbReference type="InterPro" id="IPR050595">
    <property type="entry name" value="Bact_response_regulator"/>
</dbReference>
<dbReference type="CDD" id="cd17574">
    <property type="entry name" value="REC_OmpR"/>
    <property type="match status" value="1"/>
</dbReference>
<dbReference type="EMBL" id="RCUV01000009">
    <property type="protein sequence ID" value="RLP70695.1"/>
    <property type="molecule type" value="Genomic_DNA"/>
</dbReference>
<dbReference type="OrthoDB" id="3197131at2"/>
<dbReference type="GO" id="GO:0000160">
    <property type="term" value="P:phosphorelay signal transduction system"/>
    <property type="evidence" value="ECO:0007669"/>
    <property type="project" value="InterPro"/>
</dbReference>
<dbReference type="InterPro" id="IPR001789">
    <property type="entry name" value="Sig_transdc_resp-reg_receiver"/>
</dbReference>
<dbReference type="PANTHER" id="PTHR44591:SF3">
    <property type="entry name" value="RESPONSE REGULATORY DOMAIN-CONTAINING PROTEIN"/>
    <property type="match status" value="1"/>
</dbReference>
<dbReference type="InterPro" id="IPR011006">
    <property type="entry name" value="CheY-like_superfamily"/>
</dbReference>
<dbReference type="SUPFAM" id="SSF52172">
    <property type="entry name" value="CheY-like"/>
    <property type="match status" value="1"/>
</dbReference>
<dbReference type="AlphaFoldDB" id="A0A3L6ZST5"/>
<keyword evidence="1 2" id="KW-0597">Phosphoprotein</keyword>
<organism evidence="4 5">
    <name type="scientific">Mycetocola manganoxydans</name>
    <dbReference type="NCBI Taxonomy" id="699879"/>
    <lineage>
        <taxon>Bacteria</taxon>
        <taxon>Bacillati</taxon>
        <taxon>Actinomycetota</taxon>
        <taxon>Actinomycetes</taxon>
        <taxon>Micrococcales</taxon>
        <taxon>Microbacteriaceae</taxon>
        <taxon>Mycetocola</taxon>
    </lineage>
</organism>